<dbReference type="InterPro" id="IPR008040">
    <property type="entry name" value="Hydant_A_N"/>
</dbReference>
<dbReference type="InterPro" id="IPR043129">
    <property type="entry name" value="ATPase_NBD"/>
</dbReference>
<dbReference type="AlphaFoldDB" id="X1V7S4"/>
<protein>
    <recommendedName>
        <fullName evidence="1">Hydantoinase/oxoprolinase N-terminal domain-containing protein</fullName>
    </recommendedName>
</protein>
<dbReference type="Gene3D" id="3.30.420.40">
    <property type="match status" value="1"/>
</dbReference>
<dbReference type="InterPro" id="IPR045079">
    <property type="entry name" value="Oxoprolinase-like"/>
</dbReference>
<gene>
    <name evidence="2" type="ORF">S12H4_43535</name>
</gene>
<feature type="domain" description="Hydantoinase/oxoprolinase N-terminal" evidence="1">
    <location>
        <begin position="5"/>
        <end position="117"/>
    </location>
</feature>
<sequence length="119" mass="12338">MSILLGIDTGGTYTDAVLLDDECGVISAAKALTTKHDLSVGIQNAVQMALPHPLPDIQLVSLSSTLATNAIVEGKGSPICLLLIGYDPGIVAKTGLERLVASERIVFIQGGHTVTGEEQ</sequence>
<dbReference type="GO" id="GO:0005829">
    <property type="term" value="C:cytosol"/>
    <property type="evidence" value="ECO:0007669"/>
    <property type="project" value="TreeGrafter"/>
</dbReference>
<dbReference type="GO" id="GO:0017168">
    <property type="term" value="F:5-oxoprolinase (ATP-hydrolyzing) activity"/>
    <property type="evidence" value="ECO:0007669"/>
    <property type="project" value="TreeGrafter"/>
</dbReference>
<dbReference type="Pfam" id="PF05378">
    <property type="entry name" value="Hydant_A_N"/>
    <property type="match status" value="1"/>
</dbReference>
<accession>X1V7S4</accession>
<dbReference type="SUPFAM" id="SSF53067">
    <property type="entry name" value="Actin-like ATPase domain"/>
    <property type="match status" value="1"/>
</dbReference>
<evidence type="ECO:0000259" key="1">
    <source>
        <dbReference type="Pfam" id="PF05378"/>
    </source>
</evidence>
<proteinExistence type="predicted"/>
<dbReference type="GO" id="GO:0006749">
    <property type="term" value="P:glutathione metabolic process"/>
    <property type="evidence" value="ECO:0007669"/>
    <property type="project" value="TreeGrafter"/>
</dbReference>
<comment type="caution">
    <text evidence="2">The sequence shown here is derived from an EMBL/GenBank/DDBJ whole genome shotgun (WGS) entry which is preliminary data.</text>
</comment>
<organism evidence="2">
    <name type="scientific">marine sediment metagenome</name>
    <dbReference type="NCBI Taxonomy" id="412755"/>
    <lineage>
        <taxon>unclassified sequences</taxon>
        <taxon>metagenomes</taxon>
        <taxon>ecological metagenomes</taxon>
    </lineage>
</organism>
<dbReference type="PANTHER" id="PTHR11365">
    <property type="entry name" value="5-OXOPROLINASE RELATED"/>
    <property type="match status" value="1"/>
</dbReference>
<name>X1V7S4_9ZZZZ</name>
<dbReference type="EMBL" id="BARW01026728">
    <property type="protein sequence ID" value="GAJ08646.1"/>
    <property type="molecule type" value="Genomic_DNA"/>
</dbReference>
<evidence type="ECO:0000313" key="2">
    <source>
        <dbReference type="EMBL" id="GAJ08646.1"/>
    </source>
</evidence>
<dbReference type="PANTHER" id="PTHR11365:SF2">
    <property type="entry name" value="5-OXOPROLINASE"/>
    <property type="match status" value="1"/>
</dbReference>
<reference evidence="2" key="1">
    <citation type="journal article" date="2014" name="Front. Microbiol.">
        <title>High frequency of phylogenetically diverse reductive dehalogenase-homologous genes in deep subseafloor sedimentary metagenomes.</title>
        <authorList>
            <person name="Kawai M."/>
            <person name="Futagami T."/>
            <person name="Toyoda A."/>
            <person name="Takaki Y."/>
            <person name="Nishi S."/>
            <person name="Hori S."/>
            <person name="Arai W."/>
            <person name="Tsubouchi T."/>
            <person name="Morono Y."/>
            <person name="Uchiyama I."/>
            <person name="Ito T."/>
            <person name="Fujiyama A."/>
            <person name="Inagaki F."/>
            <person name="Takami H."/>
        </authorList>
    </citation>
    <scope>NUCLEOTIDE SEQUENCE</scope>
    <source>
        <strain evidence="2">Expedition CK06-06</strain>
    </source>
</reference>
<feature type="non-terminal residue" evidence="2">
    <location>
        <position position="119"/>
    </location>
</feature>